<feature type="transmembrane region" description="Helical" evidence="7">
    <location>
        <begin position="21"/>
        <end position="42"/>
    </location>
</feature>
<feature type="transmembrane region" description="Helical" evidence="7">
    <location>
        <begin position="132"/>
        <end position="155"/>
    </location>
</feature>
<proteinExistence type="predicted"/>
<evidence type="ECO:0000259" key="9">
    <source>
        <dbReference type="PROSITE" id="PS50929"/>
    </source>
</evidence>
<evidence type="ECO:0000256" key="3">
    <source>
        <dbReference type="ARBA" id="ARBA00022741"/>
    </source>
</evidence>
<dbReference type="PANTHER" id="PTHR24221:SF423">
    <property type="entry name" value="ABC TRANSPORTER"/>
    <property type="match status" value="1"/>
</dbReference>
<dbReference type="Gene3D" id="1.20.1560.10">
    <property type="entry name" value="ABC transporter type 1, transmembrane domain"/>
    <property type="match status" value="1"/>
</dbReference>
<evidence type="ECO:0000256" key="1">
    <source>
        <dbReference type="ARBA" id="ARBA00004651"/>
    </source>
</evidence>
<comment type="subcellular location">
    <subcellularLocation>
        <location evidence="1">Cell membrane</location>
        <topology evidence="1">Multi-pass membrane protein</topology>
    </subcellularLocation>
</comment>
<evidence type="ECO:0000256" key="6">
    <source>
        <dbReference type="ARBA" id="ARBA00023136"/>
    </source>
</evidence>
<reference evidence="10" key="1">
    <citation type="submission" date="2020-02" db="EMBL/GenBank/DDBJ databases">
        <authorList>
            <person name="Meier V. D."/>
        </authorList>
    </citation>
    <scope>NUCLEOTIDE SEQUENCE</scope>
    <source>
        <strain evidence="10">AVDCRST_MAG50</strain>
    </source>
</reference>
<keyword evidence="2 7" id="KW-0812">Transmembrane</keyword>
<feature type="transmembrane region" description="Helical" evidence="7">
    <location>
        <begin position="161"/>
        <end position="181"/>
    </location>
</feature>
<dbReference type="PANTHER" id="PTHR24221">
    <property type="entry name" value="ATP-BINDING CASSETTE SUB-FAMILY B"/>
    <property type="match status" value="1"/>
</dbReference>
<evidence type="ECO:0000256" key="2">
    <source>
        <dbReference type="ARBA" id="ARBA00022692"/>
    </source>
</evidence>
<keyword evidence="6 7" id="KW-0472">Membrane</keyword>
<dbReference type="InterPro" id="IPR011527">
    <property type="entry name" value="ABC1_TM_dom"/>
</dbReference>
<evidence type="ECO:0000259" key="8">
    <source>
        <dbReference type="PROSITE" id="PS50893"/>
    </source>
</evidence>
<keyword evidence="4 10" id="KW-0067">ATP-binding</keyword>
<dbReference type="InterPro" id="IPR039421">
    <property type="entry name" value="Type_1_exporter"/>
</dbReference>
<dbReference type="PROSITE" id="PS50929">
    <property type="entry name" value="ABC_TM1F"/>
    <property type="match status" value="1"/>
</dbReference>
<evidence type="ECO:0000313" key="10">
    <source>
        <dbReference type="EMBL" id="CAA9243546.1"/>
    </source>
</evidence>
<organism evidence="10">
    <name type="scientific">uncultured Acidimicrobiales bacterium</name>
    <dbReference type="NCBI Taxonomy" id="310071"/>
    <lineage>
        <taxon>Bacteria</taxon>
        <taxon>Bacillati</taxon>
        <taxon>Actinomycetota</taxon>
        <taxon>Acidimicrobiia</taxon>
        <taxon>Acidimicrobiales</taxon>
        <taxon>environmental samples</taxon>
    </lineage>
</organism>
<dbReference type="InterPro" id="IPR003439">
    <property type="entry name" value="ABC_transporter-like_ATP-bd"/>
</dbReference>
<dbReference type="SMART" id="SM00382">
    <property type="entry name" value="AAA"/>
    <property type="match status" value="1"/>
</dbReference>
<dbReference type="GO" id="GO:0140359">
    <property type="term" value="F:ABC-type transporter activity"/>
    <property type="evidence" value="ECO:0007669"/>
    <property type="project" value="InterPro"/>
</dbReference>
<keyword evidence="3" id="KW-0547">Nucleotide-binding</keyword>
<sequence>MSRPSTSRVIFRLLRSDWRSYVLAWFQWLCFHAAPLPVGWVLKLILDRLTDGSPGLPVVLLATLLGLEVARWSLFVSAAFQWHGAWVGWLTVPRVNVLSSLATGTGPAAGRLPGSSGEAVSRFRDDAQDLGLVLDVWLDVSASLLTSIVALTVIASIDRTAAVSVAVPVALALGLSAWLGPSLRRWRRAAREATAAVTSFIGDTFGSILAVKAGGAERAVDNAFTTLNLHRAKVSRTDQLGSELIRSLGYGTGEITIGVVLVLVAGAFQRGELSVGDIGLFASYVTVVASLPKWVGRLGAYQRQADVSVDRLGELMDGDRAAPVQQVTTYLRHGPPVPEHQPLVSDGLRQLDVRGLTVRHPTSGRGVEDVDLTVRGGELVVITGVVGAGKSTLLRGLLGLVTPLAGEVRWNGSVVADPSTFLVPPRVSYLPQVPRLFSETLSETILLGLPPDQLEDALWLACLEEDLQRMPAGADTLIGPRGLRLSGGQVQRAGAARALVRRPDLLVVDDLSSALDVETEMRLWERLRTAGTRTALLVSHRPHVLAIADRVIVLHEGRVVSDG</sequence>
<feature type="domain" description="ABC transporter" evidence="8">
    <location>
        <begin position="348"/>
        <end position="563"/>
    </location>
</feature>
<dbReference type="EMBL" id="CADCTF010000096">
    <property type="protein sequence ID" value="CAA9243546.1"/>
    <property type="molecule type" value="Genomic_DNA"/>
</dbReference>
<dbReference type="AlphaFoldDB" id="A0A6J4I8X5"/>
<dbReference type="Pfam" id="PF00005">
    <property type="entry name" value="ABC_tran"/>
    <property type="match status" value="1"/>
</dbReference>
<dbReference type="GO" id="GO:0005886">
    <property type="term" value="C:plasma membrane"/>
    <property type="evidence" value="ECO:0007669"/>
    <property type="project" value="UniProtKB-SubCell"/>
</dbReference>
<accession>A0A6J4I8X5</accession>
<dbReference type="SUPFAM" id="SSF52540">
    <property type="entry name" value="P-loop containing nucleoside triphosphate hydrolases"/>
    <property type="match status" value="1"/>
</dbReference>
<dbReference type="Gene3D" id="3.40.50.300">
    <property type="entry name" value="P-loop containing nucleotide triphosphate hydrolases"/>
    <property type="match status" value="1"/>
</dbReference>
<gene>
    <name evidence="10" type="ORF">AVDCRST_MAG50-1778</name>
</gene>
<dbReference type="InterPro" id="IPR027417">
    <property type="entry name" value="P-loop_NTPase"/>
</dbReference>
<dbReference type="GO" id="GO:0005524">
    <property type="term" value="F:ATP binding"/>
    <property type="evidence" value="ECO:0007669"/>
    <property type="project" value="UniProtKB-KW"/>
</dbReference>
<name>A0A6J4I8X5_9ACTN</name>
<keyword evidence="5 7" id="KW-1133">Transmembrane helix</keyword>
<dbReference type="PROSITE" id="PS50893">
    <property type="entry name" value="ABC_TRANSPORTER_2"/>
    <property type="match status" value="1"/>
</dbReference>
<dbReference type="Pfam" id="PF00664">
    <property type="entry name" value="ABC_membrane"/>
    <property type="match status" value="1"/>
</dbReference>
<dbReference type="GO" id="GO:0016887">
    <property type="term" value="F:ATP hydrolysis activity"/>
    <property type="evidence" value="ECO:0007669"/>
    <property type="project" value="InterPro"/>
</dbReference>
<evidence type="ECO:0000256" key="5">
    <source>
        <dbReference type="ARBA" id="ARBA00022989"/>
    </source>
</evidence>
<evidence type="ECO:0000256" key="4">
    <source>
        <dbReference type="ARBA" id="ARBA00022840"/>
    </source>
</evidence>
<protein>
    <submittedName>
        <fullName evidence="10">Heterodimeric efflux ABC transporter, permease/ATP-binding subunit 2</fullName>
    </submittedName>
</protein>
<dbReference type="InterPro" id="IPR036640">
    <property type="entry name" value="ABC1_TM_sf"/>
</dbReference>
<evidence type="ECO:0000256" key="7">
    <source>
        <dbReference type="SAM" id="Phobius"/>
    </source>
</evidence>
<feature type="domain" description="ABC transmembrane type-1" evidence="9">
    <location>
        <begin position="115"/>
        <end position="290"/>
    </location>
</feature>
<dbReference type="InterPro" id="IPR003593">
    <property type="entry name" value="AAA+_ATPase"/>
</dbReference>
<dbReference type="SUPFAM" id="SSF90123">
    <property type="entry name" value="ABC transporter transmembrane region"/>
    <property type="match status" value="1"/>
</dbReference>